<sequence length="164" mass="17914">MDASVINNSKTDIQIYLKCTNDSTGSDQPNLQDLASDMVPVVGSTESADAPVLCTDKGKYIFVGIWNDTTSMGKPDSWLIFDRGNKILNSSYDNYQATISGTRDSGYILNIMGTGVLPQNGNILIILIVVFVLFLIGIAGGAFFVLRKNGKQIETEMPFFVPQY</sequence>
<keyword evidence="1" id="KW-0472">Membrane</keyword>
<organism evidence="2">
    <name type="scientific">Marseillevirus LCMAC202</name>
    <dbReference type="NCBI Taxonomy" id="2506606"/>
    <lineage>
        <taxon>Viruses</taxon>
        <taxon>Varidnaviria</taxon>
        <taxon>Bamfordvirae</taxon>
        <taxon>Nucleocytoviricota</taxon>
        <taxon>Megaviricetes</taxon>
        <taxon>Pimascovirales</taxon>
        <taxon>Pimascovirales incertae sedis</taxon>
        <taxon>Marseilleviridae</taxon>
    </lineage>
</organism>
<evidence type="ECO:0000313" key="2">
    <source>
        <dbReference type="EMBL" id="QBK88332.1"/>
    </source>
</evidence>
<evidence type="ECO:0000256" key="1">
    <source>
        <dbReference type="SAM" id="Phobius"/>
    </source>
</evidence>
<protein>
    <submittedName>
        <fullName evidence="2">Uncharacterized protein</fullName>
    </submittedName>
</protein>
<dbReference type="EMBL" id="MK500387">
    <property type="protein sequence ID" value="QBK88332.1"/>
    <property type="molecule type" value="Genomic_DNA"/>
</dbReference>
<feature type="transmembrane region" description="Helical" evidence="1">
    <location>
        <begin position="123"/>
        <end position="146"/>
    </location>
</feature>
<keyword evidence="1" id="KW-0812">Transmembrane</keyword>
<proteinExistence type="predicted"/>
<name>A0A481YYK1_9VIRU</name>
<reference evidence="2" key="1">
    <citation type="journal article" date="2019" name="MBio">
        <title>Virus Genomes from Deep Sea Sediments Expand the Ocean Megavirome and Support Independent Origins of Viral Gigantism.</title>
        <authorList>
            <person name="Backstrom D."/>
            <person name="Yutin N."/>
            <person name="Jorgensen S.L."/>
            <person name="Dharamshi J."/>
            <person name="Homa F."/>
            <person name="Zaremba-Niedwiedzka K."/>
            <person name="Spang A."/>
            <person name="Wolf Y.I."/>
            <person name="Koonin E.V."/>
            <person name="Ettema T.J."/>
        </authorList>
    </citation>
    <scope>NUCLEOTIDE SEQUENCE</scope>
</reference>
<accession>A0A481YYK1</accession>
<keyword evidence="1" id="KW-1133">Transmembrane helix</keyword>
<gene>
    <name evidence="2" type="ORF">LCMAC202_06940</name>
</gene>